<dbReference type="EMBL" id="CAJVPU010001158">
    <property type="protein sequence ID" value="CAG8473012.1"/>
    <property type="molecule type" value="Genomic_DNA"/>
</dbReference>
<protein>
    <submittedName>
        <fullName evidence="1">4221_t:CDS:1</fullName>
    </submittedName>
</protein>
<dbReference type="Proteomes" id="UP000789702">
    <property type="component" value="Unassembled WGS sequence"/>
</dbReference>
<name>A0ACA9KGY4_9GLOM</name>
<sequence length="64" mass="7222">LYINNLRSDIFLPWVMVIFCLVGNSELCEDVPAPGKDSADIKVDVTEEFLESVENEKHIQIDGI</sequence>
<keyword evidence="2" id="KW-1185">Reference proteome</keyword>
<organism evidence="1 2">
    <name type="scientific">Dentiscutata heterogama</name>
    <dbReference type="NCBI Taxonomy" id="1316150"/>
    <lineage>
        <taxon>Eukaryota</taxon>
        <taxon>Fungi</taxon>
        <taxon>Fungi incertae sedis</taxon>
        <taxon>Mucoromycota</taxon>
        <taxon>Glomeromycotina</taxon>
        <taxon>Glomeromycetes</taxon>
        <taxon>Diversisporales</taxon>
        <taxon>Gigasporaceae</taxon>
        <taxon>Dentiscutata</taxon>
    </lineage>
</organism>
<comment type="caution">
    <text evidence="1">The sequence shown here is derived from an EMBL/GenBank/DDBJ whole genome shotgun (WGS) entry which is preliminary data.</text>
</comment>
<accession>A0ACA9KGY4</accession>
<gene>
    <name evidence="1" type="ORF">DHETER_LOCUS1801</name>
</gene>
<evidence type="ECO:0000313" key="1">
    <source>
        <dbReference type="EMBL" id="CAG8473012.1"/>
    </source>
</evidence>
<feature type="non-terminal residue" evidence="1">
    <location>
        <position position="1"/>
    </location>
</feature>
<reference evidence="1" key="1">
    <citation type="submission" date="2021-06" db="EMBL/GenBank/DDBJ databases">
        <authorList>
            <person name="Kallberg Y."/>
            <person name="Tangrot J."/>
            <person name="Rosling A."/>
        </authorList>
    </citation>
    <scope>NUCLEOTIDE SEQUENCE</scope>
    <source>
        <strain evidence="1">IL203A</strain>
    </source>
</reference>
<proteinExistence type="predicted"/>
<evidence type="ECO:0000313" key="2">
    <source>
        <dbReference type="Proteomes" id="UP000789702"/>
    </source>
</evidence>